<gene>
    <name evidence="1" type="ORF">BOTCAL_0614g00060</name>
</gene>
<evidence type="ECO:0000313" key="2">
    <source>
        <dbReference type="Proteomes" id="UP000297299"/>
    </source>
</evidence>
<reference evidence="1 2" key="1">
    <citation type="submission" date="2017-11" db="EMBL/GenBank/DDBJ databases">
        <title>Comparative genomics of Botrytis spp.</title>
        <authorList>
            <person name="Valero-Jimenez C.A."/>
            <person name="Tapia P."/>
            <person name="Veloso J."/>
            <person name="Silva-Moreno E."/>
            <person name="Staats M."/>
            <person name="Valdes J.H."/>
            <person name="Van Kan J.A.L."/>
        </authorList>
    </citation>
    <scope>NUCLEOTIDE SEQUENCE [LARGE SCALE GENOMIC DNA]</scope>
    <source>
        <strain evidence="1 2">MUCL2830</strain>
    </source>
</reference>
<dbReference type="Proteomes" id="UP000297299">
    <property type="component" value="Unassembled WGS sequence"/>
</dbReference>
<keyword evidence="2" id="KW-1185">Reference proteome</keyword>
<proteinExistence type="predicted"/>
<name>A0A4Y8CIP3_9HELO</name>
<organism evidence="1 2">
    <name type="scientific">Botryotinia calthae</name>
    <dbReference type="NCBI Taxonomy" id="38488"/>
    <lineage>
        <taxon>Eukaryota</taxon>
        <taxon>Fungi</taxon>
        <taxon>Dikarya</taxon>
        <taxon>Ascomycota</taxon>
        <taxon>Pezizomycotina</taxon>
        <taxon>Leotiomycetes</taxon>
        <taxon>Helotiales</taxon>
        <taxon>Sclerotiniaceae</taxon>
        <taxon>Botryotinia</taxon>
    </lineage>
</organism>
<dbReference type="AlphaFoldDB" id="A0A4Y8CIP3"/>
<dbReference type="EMBL" id="PHWZ01000611">
    <property type="protein sequence ID" value="TEY34806.1"/>
    <property type="molecule type" value="Genomic_DNA"/>
</dbReference>
<sequence>MKVLLGFIGTWNSDFERRFSPTAKRRKDTVPKFVEMLRYAMSIDFSLLARQIDSMMLFKRAPSTGLIVYLPDTVAKWQSYSDFDIFHTM</sequence>
<comment type="caution">
    <text evidence="1">The sequence shown here is derived from an EMBL/GenBank/DDBJ whole genome shotgun (WGS) entry which is preliminary data.</text>
</comment>
<protein>
    <submittedName>
        <fullName evidence="1">Uncharacterized protein</fullName>
    </submittedName>
</protein>
<evidence type="ECO:0000313" key="1">
    <source>
        <dbReference type="EMBL" id="TEY34806.1"/>
    </source>
</evidence>
<accession>A0A4Y8CIP3</accession>